<reference evidence="2" key="2">
    <citation type="journal article" date="2014" name="ISME J.">
        <title>Microbial stratification in low pH oxic and suboxic macroscopic growths along an acid mine drainage.</title>
        <authorList>
            <person name="Mendez-Garcia C."/>
            <person name="Mesa V."/>
            <person name="Sprenger R.R."/>
            <person name="Richter M."/>
            <person name="Diez M.S."/>
            <person name="Solano J."/>
            <person name="Bargiela R."/>
            <person name="Golyshina O.V."/>
            <person name="Manteca A."/>
            <person name="Ramos J.L."/>
            <person name="Gallego J.R."/>
            <person name="Llorente I."/>
            <person name="Martins Dos Santos V.A."/>
            <person name="Jensen O.N."/>
            <person name="Pelaez A.I."/>
            <person name="Sanchez J."/>
            <person name="Ferrer M."/>
        </authorList>
    </citation>
    <scope>NUCLEOTIDE SEQUENCE</scope>
</reference>
<dbReference type="SUPFAM" id="SSF51230">
    <property type="entry name" value="Single hybrid motif"/>
    <property type="match status" value="1"/>
</dbReference>
<dbReference type="CDD" id="cd06849">
    <property type="entry name" value="lipoyl_domain"/>
    <property type="match status" value="1"/>
</dbReference>
<gene>
    <name evidence="2" type="ORF">B1B_02331</name>
</gene>
<organism evidence="2">
    <name type="scientific">mine drainage metagenome</name>
    <dbReference type="NCBI Taxonomy" id="410659"/>
    <lineage>
        <taxon>unclassified sequences</taxon>
        <taxon>metagenomes</taxon>
        <taxon>ecological metagenomes</taxon>
    </lineage>
</organism>
<dbReference type="AlphaFoldDB" id="T1D0I1"/>
<reference evidence="2" key="1">
    <citation type="submission" date="2013-08" db="EMBL/GenBank/DDBJ databases">
        <authorList>
            <person name="Mendez C."/>
            <person name="Richter M."/>
            <person name="Ferrer M."/>
            <person name="Sanchez J."/>
        </authorList>
    </citation>
    <scope>NUCLEOTIDE SEQUENCE</scope>
</reference>
<dbReference type="EMBL" id="AUZY01001382">
    <property type="protein sequence ID" value="EQD75044.1"/>
    <property type="molecule type" value="Genomic_DNA"/>
</dbReference>
<dbReference type="InterPro" id="IPR011053">
    <property type="entry name" value="Single_hybrid_motif"/>
</dbReference>
<proteinExistence type="predicted"/>
<evidence type="ECO:0000259" key="1">
    <source>
        <dbReference type="Pfam" id="PF00364"/>
    </source>
</evidence>
<feature type="domain" description="Lipoyl-binding" evidence="1">
    <location>
        <begin position="5"/>
        <end position="46"/>
    </location>
</feature>
<name>T1D0I1_9ZZZZ</name>
<dbReference type="Pfam" id="PF00364">
    <property type="entry name" value="Biotin_lipoyl"/>
    <property type="match status" value="1"/>
</dbReference>
<sequence>MVYEFRLPDSRGKGSPRGEIVSWHVKEGDVIREDQPLVSVLTDKANV</sequence>
<protein>
    <submittedName>
        <fullName evidence="2">Biotin/lipoyl attachment domain protein</fullName>
    </submittedName>
</protein>
<feature type="non-terminal residue" evidence="2">
    <location>
        <position position="47"/>
    </location>
</feature>
<evidence type="ECO:0000313" key="2">
    <source>
        <dbReference type="EMBL" id="EQD75044.1"/>
    </source>
</evidence>
<comment type="caution">
    <text evidence="2">The sequence shown here is derived from an EMBL/GenBank/DDBJ whole genome shotgun (WGS) entry which is preliminary data.</text>
</comment>
<dbReference type="InterPro" id="IPR000089">
    <property type="entry name" value="Biotin_lipoyl"/>
</dbReference>
<accession>T1D0I1</accession>
<dbReference type="Gene3D" id="2.40.50.100">
    <property type="match status" value="1"/>
</dbReference>